<feature type="domain" description="N-acetyltransferase" evidence="1">
    <location>
        <begin position="12"/>
        <end position="170"/>
    </location>
</feature>
<evidence type="ECO:0000313" key="3">
    <source>
        <dbReference type="Proteomes" id="UP001601059"/>
    </source>
</evidence>
<keyword evidence="2" id="KW-0012">Acyltransferase</keyword>
<dbReference type="Proteomes" id="UP001601059">
    <property type="component" value="Unassembled WGS sequence"/>
</dbReference>
<dbReference type="InterPro" id="IPR016181">
    <property type="entry name" value="Acyl_CoA_acyltransferase"/>
</dbReference>
<proteinExistence type="predicted"/>
<dbReference type="SUPFAM" id="SSF55729">
    <property type="entry name" value="Acyl-CoA N-acyltransferases (Nat)"/>
    <property type="match status" value="1"/>
</dbReference>
<accession>A0ABW6KBY8</accession>
<dbReference type="Pfam" id="PF13302">
    <property type="entry name" value="Acetyltransf_3"/>
    <property type="match status" value="1"/>
</dbReference>
<dbReference type="PANTHER" id="PTHR43415:SF5">
    <property type="entry name" value="ACETYLTRANSFERASE"/>
    <property type="match status" value="1"/>
</dbReference>
<keyword evidence="3" id="KW-1185">Reference proteome</keyword>
<dbReference type="CDD" id="cd04301">
    <property type="entry name" value="NAT_SF"/>
    <property type="match status" value="1"/>
</dbReference>
<name>A0ABW6KBY8_9BACI</name>
<dbReference type="PROSITE" id="PS51186">
    <property type="entry name" value="GNAT"/>
    <property type="match status" value="1"/>
</dbReference>
<organism evidence="2 3">
    <name type="scientific">Cytobacillus spartinae</name>
    <dbReference type="NCBI Taxonomy" id="3299023"/>
    <lineage>
        <taxon>Bacteria</taxon>
        <taxon>Bacillati</taxon>
        <taxon>Bacillota</taxon>
        <taxon>Bacilli</taxon>
        <taxon>Bacillales</taxon>
        <taxon>Bacillaceae</taxon>
        <taxon>Cytobacillus</taxon>
    </lineage>
</organism>
<sequence length="178" mass="20982">MLTNKLLSSKNIKLSHFSQEDLDTIQSWYGNEQTMRHFDAIPMKPKTEEEIKNWLSSTSKDTYRFAIRLNGTNELIGLAELDGILWSHRTSWVSILIGNEGHWGKGYGKEAMRCIINYAFNELNLFRLQLTVFSYNERAIPLYENLGFKKEGSYRQFLERDGVRYDMHLYGLLRTEWK</sequence>
<evidence type="ECO:0000259" key="1">
    <source>
        <dbReference type="PROSITE" id="PS51186"/>
    </source>
</evidence>
<keyword evidence="2" id="KW-0808">Transferase</keyword>
<protein>
    <submittedName>
        <fullName evidence="2">GNAT family N-acetyltransferase</fullName>
        <ecNumber evidence="2">2.3.-.-</ecNumber>
    </submittedName>
</protein>
<dbReference type="EC" id="2.3.-.-" evidence="2"/>
<comment type="caution">
    <text evidence="2">The sequence shown here is derived from an EMBL/GenBank/DDBJ whole genome shotgun (WGS) entry which is preliminary data.</text>
</comment>
<dbReference type="PANTHER" id="PTHR43415">
    <property type="entry name" value="SPERMIDINE N(1)-ACETYLTRANSFERASE"/>
    <property type="match status" value="1"/>
</dbReference>
<dbReference type="GO" id="GO:0016746">
    <property type="term" value="F:acyltransferase activity"/>
    <property type="evidence" value="ECO:0007669"/>
    <property type="project" value="UniProtKB-KW"/>
</dbReference>
<gene>
    <name evidence="2" type="ORF">ACFYKX_06725</name>
</gene>
<dbReference type="RefSeq" id="WP_389359339.1">
    <property type="nucleotide sequence ID" value="NZ_JBIACK010000002.1"/>
</dbReference>
<dbReference type="Gene3D" id="3.40.630.30">
    <property type="match status" value="1"/>
</dbReference>
<reference evidence="2 3" key="1">
    <citation type="submission" date="2024-08" db="EMBL/GenBank/DDBJ databases">
        <title>Two novel Cytobacillus novel species.</title>
        <authorList>
            <person name="Liu G."/>
        </authorList>
    </citation>
    <scope>NUCLEOTIDE SEQUENCE [LARGE SCALE GENOMIC DNA]</scope>
    <source>
        <strain evidence="2 3">FJAT-54145</strain>
    </source>
</reference>
<dbReference type="EMBL" id="JBIACK010000002">
    <property type="protein sequence ID" value="MFE8700298.1"/>
    <property type="molecule type" value="Genomic_DNA"/>
</dbReference>
<dbReference type="InterPro" id="IPR000182">
    <property type="entry name" value="GNAT_dom"/>
</dbReference>
<evidence type="ECO:0000313" key="2">
    <source>
        <dbReference type="EMBL" id="MFE8700298.1"/>
    </source>
</evidence>